<keyword evidence="1" id="KW-0812">Transmembrane</keyword>
<feature type="transmembrane region" description="Helical" evidence="1">
    <location>
        <begin position="32"/>
        <end position="56"/>
    </location>
</feature>
<protein>
    <recommendedName>
        <fullName evidence="4">Glycerophosphoryl diester phosphodiesterase membrane domain-containing protein</fullName>
    </recommendedName>
</protein>
<name>A0A1V6LR27_9FLAO</name>
<evidence type="ECO:0000313" key="2">
    <source>
        <dbReference type="EMBL" id="OQD42477.1"/>
    </source>
</evidence>
<dbReference type="EMBL" id="MTBC01000006">
    <property type="protein sequence ID" value="OQD42477.1"/>
    <property type="molecule type" value="Genomic_DNA"/>
</dbReference>
<gene>
    <name evidence="2" type="ORF">BUL40_10150</name>
</gene>
<comment type="caution">
    <text evidence="2">The sequence shown here is derived from an EMBL/GenBank/DDBJ whole genome shotgun (WGS) entry which is preliminary data.</text>
</comment>
<keyword evidence="3" id="KW-1185">Reference proteome</keyword>
<dbReference type="Proteomes" id="UP000191680">
    <property type="component" value="Unassembled WGS sequence"/>
</dbReference>
<feature type="transmembrane region" description="Helical" evidence="1">
    <location>
        <begin position="192"/>
        <end position="219"/>
    </location>
</feature>
<sequence length="253" mass="28227">MNLEQLKAAIARSPELSFGDIFSKSTELFKKVWVQGLVTLLLMMVCMMPFYLIIYVPLMLTGMADPQAFQQEEPPVGMMIVFFLLYPILILGVLTISNSLMASFYDICKRKDLDEMGAEQYFKYFKKPHLQKSFVLGLYGLGLSILGMLACGLGMFYVMVPVSLFPVFMAFNQELSAKEIVSASFALGNKNWLTIFGLILVCGFLANLGLILCIVGVYFTAMFAKIPMYYVYKDSLGFTEQGAETGSGFISNS</sequence>
<organism evidence="2 3">
    <name type="scientific">Croceivirga radicis</name>
    <dbReference type="NCBI Taxonomy" id="1929488"/>
    <lineage>
        <taxon>Bacteria</taxon>
        <taxon>Pseudomonadati</taxon>
        <taxon>Bacteroidota</taxon>
        <taxon>Flavobacteriia</taxon>
        <taxon>Flavobacteriales</taxon>
        <taxon>Flavobacteriaceae</taxon>
        <taxon>Croceivirga</taxon>
    </lineage>
</organism>
<accession>A0A1V6LR27</accession>
<feature type="transmembrane region" description="Helical" evidence="1">
    <location>
        <begin position="134"/>
        <end position="159"/>
    </location>
</feature>
<reference evidence="2 3" key="1">
    <citation type="submission" date="2016-12" db="EMBL/GenBank/DDBJ databases">
        <authorList>
            <person name="Song W.-J."/>
            <person name="Kurnit D.M."/>
        </authorList>
    </citation>
    <scope>NUCLEOTIDE SEQUENCE [LARGE SCALE GENOMIC DNA]</scope>
    <source>
        <strain evidence="2 3">HSG9</strain>
    </source>
</reference>
<dbReference type="OrthoDB" id="1365379at2"/>
<evidence type="ECO:0008006" key="4">
    <source>
        <dbReference type="Google" id="ProtNLM"/>
    </source>
</evidence>
<feature type="transmembrane region" description="Helical" evidence="1">
    <location>
        <begin position="76"/>
        <end position="101"/>
    </location>
</feature>
<proteinExistence type="predicted"/>
<dbReference type="RefSeq" id="WP_080319171.1">
    <property type="nucleotide sequence ID" value="NZ_MTBC01000006.1"/>
</dbReference>
<keyword evidence="1" id="KW-0472">Membrane</keyword>
<keyword evidence="1" id="KW-1133">Transmembrane helix</keyword>
<evidence type="ECO:0000313" key="3">
    <source>
        <dbReference type="Proteomes" id="UP000191680"/>
    </source>
</evidence>
<evidence type="ECO:0000256" key="1">
    <source>
        <dbReference type="SAM" id="Phobius"/>
    </source>
</evidence>
<dbReference type="AlphaFoldDB" id="A0A1V6LR27"/>